<dbReference type="Proteomes" id="UP000325787">
    <property type="component" value="Chromosome"/>
</dbReference>
<dbReference type="AlphaFoldDB" id="A0A5Q0H7W1"/>
<protein>
    <submittedName>
        <fullName evidence="1">Phage tail protein</fullName>
    </submittedName>
</protein>
<dbReference type="RefSeq" id="WP_033427994.1">
    <property type="nucleotide sequence ID" value="NZ_CP034550.1"/>
</dbReference>
<organism evidence="1 2">
    <name type="scientific">Saccharothrix syringae</name>
    <name type="common">Nocardiopsis syringae</name>
    <dbReference type="NCBI Taxonomy" id="103733"/>
    <lineage>
        <taxon>Bacteria</taxon>
        <taxon>Bacillati</taxon>
        <taxon>Actinomycetota</taxon>
        <taxon>Actinomycetes</taxon>
        <taxon>Pseudonocardiales</taxon>
        <taxon>Pseudonocardiaceae</taxon>
        <taxon>Saccharothrix</taxon>
    </lineage>
</organism>
<dbReference type="InterPro" id="IPR011747">
    <property type="entry name" value="CHP02241"/>
</dbReference>
<sequence length="143" mass="15335">MTQAEEAVAVCFVVRIDDQSLGSFNSCDGLGVEFTLEQREEGGNNGMVWQLPTRIKYSNVKLSRPVTKDSSKIMDWIAGMAAGVSRRTAVIEARTLGGTVVASWALSGVVPVRWSGPQLSADSPKVATETLELAHHGFLGTAR</sequence>
<evidence type="ECO:0000313" key="1">
    <source>
        <dbReference type="EMBL" id="QFZ22279.1"/>
    </source>
</evidence>
<dbReference type="PANTHER" id="PTHR38009">
    <property type="entry name" value="CONSERVED HYPOTHETICAL PHAGE TAIL PROTEIN"/>
    <property type="match status" value="1"/>
</dbReference>
<name>A0A5Q0H7W1_SACSY</name>
<dbReference type="NCBIfam" id="TIGR02241">
    <property type="entry name" value="conserved hypothetical phage tail region protein"/>
    <property type="match status" value="1"/>
</dbReference>
<proteinExistence type="predicted"/>
<dbReference type="GO" id="GO:0005198">
    <property type="term" value="F:structural molecule activity"/>
    <property type="evidence" value="ECO:0007669"/>
    <property type="project" value="InterPro"/>
</dbReference>
<dbReference type="OrthoDB" id="9799891at2"/>
<keyword evidence="2" id="KW-1185">Reference proteome</keyword>
<reference evidence="2" key="1">
    <citation type="journal article" date="2021" name="Curr. Microbiol.">
        <title>Complete genome of nocamycin-producing strain Saccharothrix syringae NRRL B-16468 reveals the biosynthetic potential for secondary metabolites.</title>
        <authorList>
            <person name="Mo X."/>
            <person name="Yang S."/>
        </authorList>
    </citation>
    <scope>NUCLEOTIDE SEQUENCE [LARGE SCALE GENOMIC DNA]</scope>
    <source>
        <strain evidence="2">ATCC 51364 / DSM 43886 / JCM 6844 / KCTC 9398 / NBRC 14523 / NRRL B-16468 / INA 2240</strain>
    </source>
</reference>
<evidence type="ECO:0000313" key="2">
    <source>
        <dbReference type="Proteomes" id="UP000325787"/>
    </source>
</evidence>
<dbReference type="Pfam" id="PF06841">
    <property type="entry name" value="Phage_T4_gp19"/>
    <property type="match status" value="1"/>
</dbReference>
<gene>
    <name evidence="1" type="ORF">EKG83_37005</name>
</gene>
<dbReference type="InterPro" id="IPR010667">
    <property type="entry name" value="Phage_T4_Gp19"/>
</dbReference>
<dbReference type="KEGG" id="ssyi:EKG83_37005"/>
<accession>A0A5Q0H7W1</accession>
<dbReference type="PANTHER" id="PTHR38009:SF1">
    <property type="entry name" value="CONSERVED HYPOTHETICAL PHAGE TAIL PROTEIN"/>
    <property type="match status" value="1"/>
</dbReference>
<dbReference type="EMBL" id="CP034550">
    <property type="protein sequence ID" value="QFZ22279.1"/>
    <property type="molecule type" value="Genomic_DNA"/>
</dbReference>